<gene>
    <name evidence="3" type="ORF">EDS130_LOCUS42763</name>
    <name evidence="2" type="ORF">XAT740_LOCUS38588</name>
</gene>
<accession>A0A815T8T7</accession>
<feature type="compositionally biased region" description="Low complexity" evidence="1">
    <location>
        <begin position="179"/>
        <end position="192"/>
    </location>
</feature>
<feature type="region of interest" description="Disordered" evidence="1">
    <location>
        <begin position="174"/>
        <end position="198"/>
    </location>
</feature>
<proteinExistence type="predicted"/>
<sequence>MECNVVKNYRKTLKEVDIALNGGMIGPMYENRKTNYHQNLNIDYPTLKPNNERQHAWSNQNTWASQTQQEQIQLKEINTQMSVLLKTSRRMESKLDNQVLKLDMANKVLSINKQGILVITNIIQQTIMALLFKEKKQQTIGLQEVAVQLDNFKKDITEKFNMLSYDKQQPTESLPLQLNNNQTTDPTNGTTTSVSRHS</sequence>
<name>A0A815T8T7_ADIRI</name>
<keyword evidence="4" id="KW-1185">Reference proteome</keyword>
<comment type="caution">
    <text evidence="3">The sequence shown here is derived from an EMBL/GenBank/DDBJ whole genome shotgun (WGS) entry which is preliminary data.</text>
</comment>
<evidence type="ECO:0000313" key="5">
    <source>
        <dbReference type="Proteomes" id="UP000663852"/>
    </source>
</evidence>
<organism evidence="3 5">
    <name type="scientific">Adineta ricciae</name>
    <name type="common">Rotifer</name>
    <dbReference type="NCBI Taxonomy" id="249248"/>
    <lineage>
        <taxon>Eukaryota</taxon>
        <taxon>Metazoa</taxon>
        <taxon>Spiralia</taxon>
        <taxon>Gnathifera</taxon>
        <taxon>Rotifera</taxon>
        <taxon>Eurotatoria</taxon>
        <taxon>Bdelloidea</taxon>
        <taxon>Adinetida</taxon>
        <taxon>Adinetidae</taxon>
        <taxon>Adineta</taxon>
    </lineage>
</organism>
<dbReference type="EMBL" id="CAJNOJ010000646">
    <property type="protein sequence ID" value="CAF1503178.1"/>
    <property type="molecule type" value="Genomic_DNA"/>
</dbReference>
<dbReference type="Proteomes" id="UP000663828">
    <property type="component" value="Unassembled WGS sequence"/>
</dbReference>
<dbReference type="EMBL" id="CAJNOR010004185">
    <property type="protein sequence ID" value="CAF1482040.1"/>
    <property type="molecule type" value="Genomic_DNA"/>
</dbReference>
<protein>
    <submittedName>
        <fullName evidence="3">Uncharacterized protein</fullName>
    </submittedName>
</protein>
<reference evidence="3" key="1">
    <citation type="submission" date="2021-02" db="EMBL/GenBank/DDBJ databases">
        <authorList>
            <person name="Nowell W R."/>
        </authorList>
    </citation>
    <scope>NUCLEOTIDE SEQUENCE</scope>
</reference>
<evidence type="ECO:0000313" key="4">
    <source>
        <dbReference type="Proteomes" id="UP000663828"/>
    </source>
</evidence>
<evidence type="ECO:0000313" key="2">
    <source>
        <dbReference type="EMBL" id="CAF1482040.1"/>
    </source>
</evidence>
<evidence type="ECO:0000256" key="1">
    <source>
        <dbReference type="SAM" id="MobiDB-lite"/>
    </source>
</evidence>
<dbReference type="Proteomes" id="UP000663852">
    <property type="component" value="Unassembled WGS sequence"/>
</dbReference>
<evidence type="ECO:0000313" key="3">
    <source>
        <dbReference type="EMBL" id="CAF1503178.1"/>
    </source>
</evidence>
<dbReference type="AlphaFoldDB" id="A0A815T8T7"/>